<proteinExistence type="predicted"/>
<dbReference type="EMBL" id="SULG01000041">
    <property type="protein sequence ID" value="TLD41625.1"/>
    <property type="molecule type" value="Genomic_DNA"/>
</dbReference>
<dbReference type="Pfam" id="PF03473">
    <property type="entry name" value="MOSC"/>
    <property type="match status" value="1"/>
</dbReference>
<dbReference type="PANTHER" id="PTHR36930:SF1">
    <property type="entry name" value="MOSC DOMAIN-CONTAINING PROTEIN"/>
    <property type="match status" value="1"/>
</dbReference>
<reference evidence="2 3" key="1">
    <citation type="submission" date="2019-04" db="EMBL/GenBank/DDBJ databases">
        <title>Genome of a novel bacterium Candidatus Jettenia ecosi reconstructed from metagenome of an anammox bioreactor.</title>
        <authorList>
            <person name="Mardanov A.V."/>
            <person name="Beletsky A.V."/>
            <person name="Ravin N.V."/>
            <person name="Botchkova E.A."/>
            <person name="Litti Y.V."/>
            <person name="Nozhevnikova A.N."/>
        </authorList>
    </citation>
    <scope>NUCLEOTIDE SEQUENCE [LARGE SCALE GENOMIC DNA]</scope>
    <source>
        <strain evidence="2">J2</strain>
    </source>
</reference>
<accession>A0A533QAB2</accession>
<feature type="domain" description="MOSC" evidence="1">
    <location>
        <begin position="18"/>
        <end position="143"/>
    </location>
</feature>
<dbReference type="PANTHER" id="PTHR36930">
    <property type="entry name" value="METAL-SULFUR CLUSTER BIOSYNTHESIS PROTEINS YUAD-RELATED"/>
    <property type="match status" value="1"/>
</dbReference>
<dbReference type="GO" id="GO:0030151">
    <property type="term" value="F:molybdenum ion binding"/>
    <property type="evidence" value="ECO:0007669"/>
    <property type="project" value="InterPro"/>
</dbReference>
<dbReference type="InterPro" id="IPR011037">
    <property type="entry name" value="Pyrv_Knase-like_insert_dom_sf"/>
</dbReference>
<dbReference type="InterPro" id="IPR005302">
    <property type="entry name" value="MoCF_Sase_C"/>
</dbReference>
<sequence>MGKIIAVCISEKKGAQKRDIRSCKLIEQFGLEGDAHAGKWHRQVSLLAKESANSMREKGLNIKDGDFGENIVTEGIELKSLPIGTLLKIGEGILIRVTQIGKLCHDRCAIYYKAGDCIMPREGIFAEIITGGTIKVDDEITVLEKDAAIKI</sequence>
<dbReference type="InterPro" id="IPR052716">
    <property type="entry name" value="MOSC_domain"/>
</dbReference>
<dbReference type="Proteomes" id="UP000319783">
    <property type="component" value="Unassembled WGS sequence"/>
</dbReference>
<comment type="caution">
    <text evidence="2">The sequence shown here is derived from an EMBL/GenBank/DDBJ whole genome shotgun (WGS) entry which is preliminary data.</text>
</comment>
<dbReference type="Gene3D" id="2.40.33.20">
    <property type="entry name" value="PK beta-barrel domain-like"/>
    <property type="match status" value="1"/>
</dbReference>
<gene>
    <name evidence="2" type="ORF">JETT_2112</name>
</gene>
<dbReference type="GO" id="GO:0030170">
    <property type="term" value="F:pyridoxal phosphate binding"/>
    <property type="evidence" value="ECO:0007669"/>
    <property type="project" value="InterPro"/>
</dbReference>
<dbReference type="PROSITE" id="PS51340">
    <property type="entry name" value="MOSC"/>
    <property type="match status" value="1"/>
</dbReference>
<protein>
    <submittedName>
        <fullName evidence="2">Molybdenum cofactor biosynthesis protein MoaB</fullName>
    </submittedName>
</protein>
<dbReference type="SUPFAM" id="SSF50800">
    <property type="entry name" value="PK beta-barrel domain-like"/>
    <property type="match status" value="1"/>
</dbReference>
<organism evidence="2 3">
    <name type="scientific">Candidatus Jettenia ecosi</name>
    <dbReference type="NCBI Taxonomy" id="2494326"/>
    <lineage>
        <taxon>Bacteria</taxon>
        <taxon>Pseudomonadati</taxon>
        <taxon>Planctomycetota</taxon>
        <taxon>Candidatus Brocadiia</taxon>
        <taxon>Candidatus Brocadiales</taxon>
        <taxon>Candidatus Brocadiaceae</taxon>
        <taxon>Candidatus Jettenia</taxon>
    </lineage>
</organism>
<evidence type="ECO:0000313" key="2">
    <source>
        <dbReference type="EMBL" id="TLD41625.1"/>
    </source>
</evidence>
<evidence type="ECO:0000259" key="1">
    <source>
        <dbReference type="PROSITE" id="PS51340"/>
    </source>
</evidence>
<name>A0A533QAB2_9BACT</name>
<dbReference type="AlphaFoldDB" id="A0A533QAB2"/>
<dbReference type="GO" id="GO:0003824">
    <property type="term" value="F:catalytic activity"/>
    <property type="evidence" value="ECO:0007669"/>
    <property type="project" value="InterPro"/>
</dbReference>
<evidence type="ECO:0000313" key="3">
    <source>
        <dbReference type="Proteomes" id="UP000319783"/>
    </source>
</evidence>